<dbReference type="Proteomes" id="UP000708148">
    <property type="component" value="Unassembled WGS sequence"/>
</dbReference>
<name>A0A8S1JE81_9CHLO</name>
<dbReference type="AlphaFoldDB" id="A0A8S1JE81"/>
<evidence type="ECO:0000313" key="1">
    <source>
        <dbReference type="EMBL" id="CAD7704018.1"/>
    </source>
</evidence>
<evidence type="ECO:0000313" key="2">
    <source>
        <dbReference type="Proteomes" id="UP000708148"/>
    </source>
</evidence>
<comment type="caution">
    <text evidence="1">The sequence shown here is derived from an EMBL/GenBank/DDBJ whole genome shotgun (WGS) entry which is preliminary data.</text>
</comment>
<protein>
    <submittedName>
        <fullName evidence="1">Uncharacterized protein</fullName>
    </submittedName>
</protein>
<reference evidence="1" key="1">
    <citation type="submission" date="2020-12" db="EMBL/GenBank/DDBJ databases">
        <authorList>
            <person name="Iha C."/>
        </authorList>
    </citation>
    <scope>NUCLEOTIDE SEQUENCE</scope>
</reference>
<organism evidence="1 2">
    <name type="scientific">Ostreobium quekettii</name>
    <dbReference type="NCBI Taxonomy" id="121088"/>
    <lineage>
        <taxon>Eukaryota</taxon>
        <taxon>Viridiplantae</taxon>
        <taxon>Chlorophyta</taxon>
        <taxon>core chlorophytes</taxon>
        <taxon>Ulvophyceae</taxon>
        <taxon>TCBD clade</taxon>
        <taxon>Bryopsidales</taxon>
        <taxon>Ostreobineae</taxon>
        <taxon>Ostreobiaceae</taxon>
        <taxon>Ostreobium</taxon>
    </lineage>
</organism>
<proteinExistence type="predicted"/>
<accession>A0A8S1JE81</accession>
<gene>
    <name evidence="1" type="ORF">OSTQU699_LOCUS9375</name>
</gene>
<keyword evidence="2" id="KW-1185">Reference proteome</keyword>
<sequence length="117" mass="12722">MGRRQVVCPVIGRPARPVSCSLATSSLVTVQFREAHRSSVLPSQLKWRSVAVKTAVGQVRVPPNLADSVSHVQEQQRPCRQLLTGATVYGMCSVWASLLLGRLWCGACQSALEATMF</sequence>
<dbReference type="EMBL" id="CAJHUC010002586">
    <property type="protein sequence ID" value="CAD7704018.1"/>
    <property type="molecule type" value="Genomic_DNA"/>
</dbReference>